<dbReference type="RefSeq" id="WP_175395493.1">
    <property type="nucleotide sequence ID" value="NZ_JABMCB010000176.1"/>
</dbReference>
<dbReference type="Proteomes" id="UP000526125">
    <property type="component" value="Unassembled WGS sequence"/>
</dbReference>
<evidence type="ECO:0000313" key="1">
    <source>
        <dbReference type="EMBL" id="NUU75719.1"/>
    </source>
</evidence>
<comment type="caution">
    <text evidence="1">The sequence shown here is derived from an EMBL/GenBank/DDBJ whole genome shotgun (WGS) entry which is preliminary data.</text>
</comment>
<keyword evidence="2" id="KW-1185">Reference proteome</keyword>
<accession>A0A7Y6BVK2</accession>
<organism evidence="1 2">
    <name type="scientific">Paenibacillus xylanilyticus</name>
    <dbReference type="NCBI Taxonomy" id="248903"/>
    <lineage>
        <taxon>Bacteria</taxon>
        <taxon>Bacillati</taxon>
        <taxon>Bacillota</taxon>
        <taxon>Bacilli</taxon>
        <taxon>Bacillales</taxon>
        <taxon>Paenibacillaceae</taxon>
        <taxon>Paenibacillus</taxon>
    </lineage>
</organism>
<dbReference type="AlphaFoldDB" id="A0A7Y6BVK2"/>
<sequence>MEQMTLEDTAAQLTNTPPHRTQIYESYLMLHQMSQWSGKTGSVCYEDENIEFSIPIFLDHMWYSRVLLDTSIPSPIKWGRKRAYMNLRKPIYSLLECEEKYSFEWSLEKEFESNSKAYFKVSDIPAADPPLYMFPETYDNINMPIEEVQNRLIGVTMQAYFSELQSWVTGILSQPFNLCSIAMKRKTLYLEGSEGISIVIKGIKDIRSFSDRVIFIFQDKKKKGRRLTLCSMYCDPR</sequence>
<protein>
    <submittedName>
        <fullName evidence="1">Uncharacterized protein</fullName>
    </submittedName>
</protein>
<name>A0A7Y6BVK2_9BACL</name>
<evidence type="ECO:0000313" key="2">
    <source>
        <dbReference type="Proteomes" id="UP000526125"/>
    </source>
</evidence>
<gene>
    <name evidence="1" type="ORF">HP552_10815</name>
</gene>
<dbReference type="EMBL" id="JABMCB010000176">
    <property type="protein sequence ID" value="NUU75719.1"/>
    <property type="molecule type" value="Genomic_DNA"/>
</dbReference>
<reference evidence="1 2" key="1">
    <citation type="submission" date="2020-05" db="EMBL/GenBank/DDBJ databases">
        <title>Genome Sequencing of Type Strains.</title>
        <authorList>
            <person name="Lemaire J.F."/>
            <person name="Inderbitzin P."/>
            <person name="Gregorio O.A."/>
            <person name="Collins S.B."/>
            <person name="Wespe N."/>
            <person name="Knight-Connoni V."/>
        </authorList>
    </citation>
    <scope>NUCLEOTIDE SEQUENCE [LARGE SCALE GENOMIC DNA]</scope>
    <source>
        <strain evidence="1 2">LMG 21957</strain>
    </source>
</reference>
<proteinExistence type="predicted"/>